<dbReference type="Proteomes" id="UP000224006">
    <property type="component" value="Chromosome VIII"/>
</dbReference>
<dbReference type="InterPro" id="IPR036866">
    <property type="entry name" value="RibonucZ/Hydroxyglut_hydro"/>
</dbReference>
<dbReference type="Gene3D" id="3.60.15.10">
    <property type="entry name" value="Ribonuclease Z/Hydroxyacylglutathione hydrolase-like"/>
    <property type="match status" value="2"/>
</dbReference>
<feature type="region of interest" description="Disordered" evidence="1">
    <location>
        <begin position="955"/>
        <end position="979"/>
    </location>
</feature>
<feature type="compositionally biased region" description="Polar residues" evidence="1">
    <location>
        <begin position="970"/>
        <end position="979"/>
    </location>
</feature>
<gene>
    <name evidence="2" type="ORF">BESB_084480</name>
</gene>
<dbReference type="STRING" id="94643.A0A2A9M5M6"/>
<name>A0A2A9M5M6_BESBE</name>
<comment type="caution">
    <text evidence="2">The sequence shown here is derived from an EMBL/GenBank/DDBJ whole genome shotgun (WGS) entry which is preliminary data.</text>
</comment>
<dbReference type="KEGG" id="bbes:BESB_084480"/>
<dbReference type="GO" id="GO:0005634">
    <property type="term" value="C:nucleus"/>
    <property type="evidence" value="ECO:0007669"/>
    <property type="project" value="TreeGrafter"/>
</dbReference>
<feature type="compositionally biased region" description="Basic and acidic residues" evidence="1">
    <location>
        <begin position="955"/>
        <end position="969"/>
    </location>
</feature>
<dbReference type="SUPFAM" id="SSF56281">
    <property type="entry name" value="Metallo-hydrolase/oxidoreductase"/>
    <property type="match status" value="1"/>
</dbReference>
<dbReference type="GeneID" id="40313374"/>
<feature type="compositionally biased region" description="Basic and acidic residues" evidence="1">
    <location>
        <begin position="590"/>
        <end position="601"/>
    </location>
</feature>
<protein>
    <recommendedName>
        <fullName evidence="4">Metallo-beta-lactamase domain-containing protein</fullName>
    </recommendedName>
</protein>
<dbReference type="RefSeq" id="XP_029217258.1">
    <property type="nucleotide sequence ID" value="XM_029366798.1"/>
</dbReference>
<keyword evidence="3" id="KW-1185">Reference proteome</keyword>
<evidence type="ECO:0000313" key="3">
    <source>
        <dbReference type="Proteomes" id="UP000224006"/>
    </source>
</evidence>
<feature type="region of interest" description="Disordered" evidence="1">
    <location>
        <begin position="301"/>
        <end position="339"/>
    </location>
</feature>
<sequence>MTMRNYDFCGSQENAYNPLLSALSVARTAGPVRVTGQVPVVHHGAFQRSTAACARASEKLLDKRLAKDLTGRGRAAGETPCGWCQTPGGKDRLVERVTVPPAPGHQRPVTERGAVDALSLSAGDAASSTPDQSTGVNPCKKRTCAGRRRRAQHGNSDVVNKSSTTRAKRSTSGPKPDRTSNELNAVEKVEAAFADVAEFVRSCTDLRFFDSRPDARDLGAERIRPDGDAFWSDEVRKTDTPPGHTGRSEDEAVSARVAGGRLCQSGRPHTQSGELAGGLPQPVQQAVSKFKNAARGLLGLQTRRQGEEEKQNGSAEANAGADLPGAGGDAAATTGGRNTGKSCVWFDTTKYRLMVDRQELMKELGESSKGSWTLRFLGTGAMQASVTRNTSAILFNRGDGVSWLFDCGGGASAAVIPPMPSSALRSRLSPMLERLASISSVRQDLPDLHSDDGGVLTLGPAKCLNSKMRRLRELALQRKHAAVERLLVQPSYAAALSIAAAAVADRGSGEQVDAADWQAGGGRGMPTSATPQTARKKRVSRIGKIFVTHLHGDHCLGIPSLLSQVAAGAMMQRESAEGDSKVSVRRKRGRESDDTATEQEKNASGPPEGYGPAATMNKAPCGSQPEGRTAGDSFEGIASQHGSTAHSVGGDDMPVVEIFGPEGLRNLLRAIFLGTHVRRCAPYRVHELKGVPCLHHGRRCAHAVLPTLPKVSFEAEGGADLWPAADGSYDVFTDSDIRVLAIPIRHNVPTVGYVVEELGKTRRHLNADALQPIVQRNLDALAGWPALKGQPKAVYQLLSALEPGDSLTFPDGTRVNYDDAFEKEAQHLRKFCICVDTCDASPILPFAKGCDLMVHESTLSEAGLTSDFGLRADEKYDATDDLPPPDEDTCRTRRLAQQSKTEINGSEGVGGNIDKRGLAKSRAAVRTGTKYIPDPYFDAIVNFCITISRVATEKTAGKVDGSSEERRASPDSTTGAQPYVSTQFDHWNRADTLALQVPVCN</sequence>
<organism evidence="2 3">
    <name type="scientific">Besnoitia besnoiti</name>
    <name type="common">Apicomplexan protozoan</name>
    <dbReference type="NCBI Taxonomy" id="94643"/>
    <lineage>
        <taxon>Eukaryota</taxon>
        <taxon>Sar</taxon>
        <taxon>Alveolata</taxon>
        <taxon>Apicomplexa</taxon>
        <taxon>Conoidasida</taxon>
        <taxon>Coccidia</taxon>
        <taxon>Eucoccidiorida</taxon>
        <taxon>Eimeriorina</taxon>
        <taxon>Sarcocystidae</taxon>
        <taxon>Besnoitia</taxon>
    </lineage>
</organism>
<dbReference type="GO" id="GO:0042781">
    <property type="term" value="F:3'-tRNA processing endoribonuclease activity"/>
    <property type="evidence" value="ECO:0007669"/>
    <property type="project" value="TreeGrafter"/>
</dbReference>
<proteinExistence type="predicted"/>
<accession>A0A2A9M5M6</accession>
<evidence type="ECO:0000256" key="1">
    <source>
        <dbReference type="SAM" id="MobiDB-lite"/>
    </source>
</evidence>
<dbReference type="PANTHER" id="PTHR46018:SF2">
    <property type="entry name" value="ZINC PHOSPHODIESTERASE ELAC PROTEIN 1"/>
    <property type="match status" value="1"/>
</dbReference>
<feature type="compositionally biased region" description="Basic residues" evidence="1">
    <location>
        <begin position="139"/>
        <end position="152"/>
    </location>
</feature>
<feature type="region of interest" description="Disordered" evidence="1">
    <location>
        <begin position="572"/>
        <end position="650"/>
    </location>
</feature>
<dbReference type="PANTHER" id="PTHR46018">
    <property type="entry name" value="ZINC PHOSPHODIESTERASE ELAC PROTEIN 1"/>
    <property type="match status" value="1"/>
</dbReference>
<feature type="region of interest" description="Disordered" evidence="1">
    <location>
        <begin position="232"/>
        <end position="255"/>
    </location>
</feature>
<dbReference type="EMBL" id="NWUJ01000009">
    <property type="protein sequence ID" value="PFH33249.1"/>
    <property type="molecule type" value="Genomic_DNA"/>
</dbReference>
<feature type="region of interest" description="Disordered" evidence="1">
    <location>
        <begin position="512"/>
        <end position="536"/>
    </location>
</feature>
<evidence type="ECO:0000313" key="2">
    <source>
        <dbReference type="EMBL" id="PFH33249.1"/>
    </source>
</evidence>
<feature type="compositionally biased region" description="Low complexity" evidence="1">
    <location>
        <begin position="317"/>
        <end position="339"/>
    </location>
</feature>
<reference evidence="2 3" key="1">
    <citation type="submission" date="2017-09" db="EMBL/GenBank/DDBJ databases">
        <title>Genome sequencing of Besnoitia besnoiti strain Bb-Ger1.</title>
        <authorList>
            <person name="Schares G."/>
            <person name="Venepally P."/>
            <person name="Lorenzi H.A."/>
        </authorList>
    </citation>
    <scope>NUCLEOTIDE SEQUENCE [LARGE SCALE GENOMIC DNA]</scope>
    <source>
        <strain evidence="2 3">Bb-Ger1</strain>
    </source>
</reference>
<feature type="region of interest" description="Disordered" evidence="1">
    <location>
        <begin position="123"/>
        <end position="182"/>
    </location>
</feature>
<dbReference type="OrthoDB" id="527344at2759"/>
<dbReference type="AlphaFoldDB" id="A0A2A9M5M6"/>
<dbReference type="VEuPathDB" id="ToxoDB:BESB_084480"/>
<evidence type="ECO:0008006" key="4">
    <source>
        <dbReference type="Google" id="ProtNLM"/>
    </source>
</evidence>